<dbReference type="PROSITE" id="PS50181">
    <property type="entry name" value="FBOX"/>
    <property type="match status" value="1"/>
</dbReference>
<protein>
    <recommendedName>
        <fullName evidence="1">F-box domain-containing protein</fullName>
    </recommendedName>
</protein>
<reference evidence="2" key="1">
    <citation type="submission" date="2021-03" db="EMBL/GenBank/DDBJ databases">
        <title>Evolutionary innovations through gain and loss of genes in the ectomycorrhizal Boletales.</title>
        <authorList>
            <person name="Wu G."/>
            <person name="Miyauchi S."/>
            <person name="Morin E."/>
            <person name="Yang Z.-L."/>
            <person name="Xu J."/>
            <person name="Martin F.M."/>
        </authorList>
    </citation>
    <scope>NUCLEOTIDE SEQUENCE</scope>
    <source>
        <strain evidence="2">BR01</strain>
    </source>
</reference>
<dbReference type="EMBL" id="JAGFBS010000029">
    <property type="protein sequence ID" value="KAG6372257.1"/>
    <property type="molecule type" value="Genomic_DNA"/>
</dbReference>
<feature type="domain" description="F-box" evidence="1">
    <location>
        <begin position="2"/>
        <end position="48"/>
    </location>
</feature>
<dbReference type="InterPro" id="IPR001810">
    <property type="entry name" value="F-box_dom"/>
</dbReference>
<dbReference type="AlphaFoldDB" id="A0A8I2YI99"/>
<dbReference type="InterPro" id="IPR036047">
    <property type="entry name" value="F-box-like_dom_sf"/>
</dbReference>
<dbReference type="Proteomes" id="UP000683000">
    <property type="component" value="Unassembled WGS sequence"/>
</dbReference>
<evidence type="ECO:0000313" key="2">
    <source>
        <dbReference type="EMBL" id="KAG6372257.1"/>
    </source>
</evidence>
<keyword evidence="3" id="KW-1185">Reference proteome</keyword>
<comment type="caution">
    <text evidence="2">The sequence shown here is derived from an EMBL/GenBank/DDBJ whole genome shotgun (WGS) entry which is preliminary data.</text>
</comment>
<accession>A0A8I2YI99</accession>
<evidence type="ECO:0000259" key="1">
    <source>
        <dbReference type="PROSITE" id="PS50181"/>
    </source>
</evidence>
<organism evidence="2 3">
    <name type="scientific">Boletus reticuloceps</name>
    <dbReference type="NCBI Taxonomy" id="495285"/>
    <lineage>
        <taxon>Eukaryota</taxon>
        <taxon>Fungi</taxon>
        <taxon>Dikarya</taxon>
        <taxon>Basidiomycota</taxon>
        <taxon>Agaricomycotina</taxon>
        <taxon>Agaricomycetes</taxon>
        <taxon>Agaricomycetidae</taxon>
        <taxon>Boletales</taxon>
        <taxon>Boletineae</taxon>
        <taxon>Boletaceae</taxon>
        <taxon>Boletoideae</taxon>
        <taxon>Boletus</taxon>
    </lineage>
</organism>
<gene>
    <name evidence="2" type="ORF">JVT61DRAFT_8060</name>
</gene>
<dbReference type="OrthoDB" id="3034442at2759"/>
<dbReference type="Gene3D" id="1.20.1280.50">
    <property type="match status" value="1"/>
</dbReference>
<evidence type="ECO:0000313" key="3">
    <source>
        <dbReference type="Proteomes" id="UP000683000"/>
    </source>
</evidence>
<proteinExistence type="predicted"/>
<name>A0A8I2YI99_9AGAM</name>
<dbReference type="InterPro" id="IPR011047">
    <property type="entry name" value="Quinoprotein_ADH-like_sf"/>
</dbReference>
<dbReference type="SUPFAM" id="SSF81383">
    <property type="entry name" value="F-box domain"/>
    <property type="match status" value="1"/>
</dbReference>
<sequence length="483" mass="53144">MSPSLDALNHDILIYIFTALAIPEILLLRRVSRRLYLVSEQHAVWNTACTNEILRNGIPFLKRPLTSFSAKDLERETLRAYELGLNWRSPTTTLHHVISTPIKFGAIEGIRFLPRHGRNWIITTSIGIWWTLCIRDCDSLQVVAQWSPGKALFNGMAVNSDDHSDAAIAISVHWIGCTTVELLSISDDSAGGITIHSRRILDTSSKPVALDGDIIALCDHDSETMILNWKTQEQALLRSPDTWQDKPLHVAFTRGSIFVVRARSICIFDEPQMALPGDSLSVVLPRIFKSFGWLDGVALALGSSAPFCPVSSSQSPLSLLVRDKGGDPWRLTELFQFMTLNADFNLTPDHTSQDISSTSHEPQSLSFPFSRISDLSSNYRGPLRCSDMVLGSYGTAVWVQPSDWAAGGLIAGENFVEQVATSTSRESLVVALFPGLLNQGLPEAHIKVVLECHGSGWSCLDYDEARGLIALGSGSGEVTVYRL</sequence>
<dbReference type="SUPFAM" id="SSF50998">
    <property type="entry name" value="Quinoprotein alcohol dehydrogenase-like"/>
    <property type="match status" value="1"/>
</dbReference>